<accession>A0ABQ1MJW6</accession>
<organism evidence="2 3">
    <name type="scientific">Asaia siamensis</name>
    <dbReference type="NCBI Taxonomy" id="110479"/>
    <lineage>
        <taxon>Bacteria</taxon>
        <taxon>Pseudomonadati</taxon>
        <taxon>Pseudomonadota</taxon>
        <taxon>Alphaproteobacteria</taxon>
        <taxon>Acetobacterales</taxon>
        <taxon>Acetobacteraceae</taxon>
        <taxon>Asaia</taxon>
    </lineage>
</organism>
<comment type="caution">
    <text evidence="2">The sequence shown here is derived from an EMBL/GenBank/DDBJ whole genome shotgun (WGS) entry which is preliminary data.</text>
</comment>
<name>A0ABQ1MJW6_9PROT</name>
<keyword evidence="1" id="KW-1133">Transmembrane helix</keyword>
<evidence type="ECO:0000313" key="2">
    <source>
        <dbReference type="EMBL" id="GGC41051.1"/>
    </source>
</evidence>
<dbReference type="Proteomes" id="UP000637769">
    <property type="component" value="Unassembled WGS sequence"/>
</dbReference>
<evidence type="ECO:0000256" key="1">
    <source>
        <dbReference type="SAM" id="Phobius"/>
    </source>
</evidence>
<proteinExistence type="predicted"/>
<protein>
    <submittedName>
        <fullName evidence="2">Uncharacterized protein</fullName>
    </submittedName>
</protein>
<keyword evidence="3" id="KW-1185">Reference proteome</keyword>
<keyword evidence="1" id="KW-0472">Membrane</keyword>
<keyword evidence="1" id="KW-0812">Transmembrane</keyword>
<feature type="transmembrane region" description="Helical" evidence="1">
    <location>
        <begin position="76"/>
        <end position="96"/>
    </location>
</feature>
<feature type="transmembrane region" description="Helical" evidence="1">
    <location>
        <begin position="48"/>
        <end position="69"/>
    </location>
</feature>
<reference evidence="3" key="1">
    <citation type="journal article" date="2019" name="Int. J. Syst. Evol. Microbiol.">
        <title>The Global Catalogue of Microorganisms (GCM) 10K type strain sequencing project: providing services to taxonomists for standard genome sequencing and annotation.</title>
        <authorList>
            <consortium name="The Broad Institute Genomics Platform"/>
            <consortium name="The Broad Institute Genome Sequencing Center for Infectious Disease"/>
            <person name="Wu L."/>
            <person name="Ma J."/>
        </authorList>
    </citation>
    <scope>NUCLEOTIDE SEQUENCE [LARGE SCALE GENOMIC DNA]</scope>
    <source>
        <strain evidence="3">CCM 7132</strain>
    </source>
</reference>
<dbReference type="EMBL" id="BMCH01000009">
    <property type="protein sequence ID" value="GGC41051.1"/>
    <property type="molecule type" value="Genomic_DNA"/>
</dbReference>
<gene>
    <name evidence="2" type="ORF">GCM10007207_28020</name>
</gene>
<sequence>MKKRVIDNRQWPAKVLAGLILGAIFSLGIMVLIGHVCGSTGNPMTQSAQWLMWLAALLWVICLSLCFLFRTGLGAWLGFGWLACLVWLIDTLLTGFDAAGGS</sequence>
<feature type="transmembrane region" description="Helical" evidence="1">
    <location>
        <begin position="12"/>
        <end position="36"/>
    </location>
</feature>
<dbReference type="RefSeq" id="WP_188427454.1">
    <property type="nucleotide sequence ID" value="NZ_BMCH01000009.1"/>
</dbReference>
<evidence type="ECO:0000313" key="3">
    <source>
        <dbReference type="Proteomes" id="UP000637769"/>
    </source>
</evidence>